<evidence type="ECO:0000313" key="1">
    <source>
        <dbReference type="EMBL" id="CAH9130210.1"/>
    </source>
</evidence>
<accession>A0AAV0F425</accession>
<reference evidence="1" key="1">
    <citation type="submission" date="2022-07" db="EMBL/GenBank/DDBJ databases">
        <authorList>
            <person name="Macas J."/>
            <person name="Novak P."/>
            <person name="Neumann P."/>
        </authorList>
    </citation>
    <scope>NUCLEOTIDE SEQUENCE</scope>
</reference>
<dbReference type="AlphaFoldDB" id="A0AAV0F425"/>
<name>A0AAV0F425_9ASTE</name>
<organism evidence="1 2">
    <name type="scientific">Cuscuta epithymum</name>
    <dbReference type="NCBI Taxonomy" id="186058"/>
    <lineage>
        <taxon>Eukaryota</taxon>
        <taxon>Viridiplantae</taxon>
        <taxon>Streptophyta</taxon>
        <taxon>Embryophyta</taxon>
        <taxon>Tracheophyta</taxon>
        <taxon>Spermatophyta</taxon>
        <taxon>Magnoliopsida</taxon>
        <taxon>eudicotyledons</taxon>
        <taxon>Gunneridae</taxon>
        <taxon>Pentapetalae</taxon>
        <taxon>asterids</taxon>
        <taxon>lamiids</taxon>
        <taxon>Solanales</taxon>
        <taxon>Convolvulaceae</taxon>
        <taxon>Cuscuteae</taxon>
        <taxon>Cuscuta</taxon>
        <taxon>Cuscuta subgen. Cuscuta</taxon>
    </lineage>
</organism>
<keyword evidence="2" id="KW-1185">Reference proteome</keyword>
<proteinExistence type="predicted"/>
<gene>
    <name evidence="1" type="ORF">CEPIT_LOCUS30455</name>
</gene>
<dbReference type="Proteomes" id="UP001152523">
    <property type="component" value="Unassembled WGS sequence"/>
</dbReference>
<sequence>MTGSGGGPVNRNFLQKLRWRFKASSALISRSLRTISSFTASAQRPQIHCPLYRSRILSMYSSVHSSVKPQQAHLTISPSSHAAAAATTAAALTATDSAIIEVDIAVETKEL</sequence>
<dbReference type="EMBL" id="CAMAPF010000958">
    <property type="protein sequence ID" value="CAH9130210.1"/>
    <property type="molecule type" value="Genomic_DNA"/>
</dbReference>
<protein>
    <submittedName>
        <fullName evidence="1">Uncharacterized protein</fullName>
    </submittedName>
</protein>
<comment type="caution">
    <text evidence="1">The sequence shown here is derived from an EMBL/GenBank/DDBJ whole genome shotgun (WGS) entry which is preliminary data.</text>
</comment>
<evidence type="ECO:0000313" key="2">
    <source>
        <dbReference type="Proteomes" id="UP001152523"/>
    </source>
</evidence>